<dbReference type="Proteomes" id="UP000481852">
    <property type="component" value="Unassembled WGS sequence"/>
</dbReference>
<evidence type="ECO:0000259" key="5">
    <source>
        <dbReference type="PROSITE" id="PS50987"/>
    </source>
</evidence>
<dbReference type="PROSITE" id="PS00846">
    <property type="entry name" value="HTH_ARSR_1"/>
    <property type="match status" value="1"/>
</dbReference>
<dbReference type="Gene3D" id="1.10.10.10">
    <property type="entry name" value="Winged helix-like DNA-binding domain superfamily/Winged helix DNA-binding domain"/>
    <property type="match status" value="1"/>
</dbReference>
<dbReference type="EMBL" id="VULZ01000010">
    <property type="protein sequence ID" value="MSS15324.1"/>
    <property type="molecule type" value="Genomic_DNA"/>
</dbReference>
<dbReference type="SMART" id="SM00418">
    <property type="entry name" value="HTH_ARSR"/>
    <property type="match status" value="1"/>
</dbReference>
<dbReference type="GO" id="GO:0003677">
    <property type="term" value="F:DNA binding"/>
    <property type="evidence" value="ECO:0007669"/>
    <property type="project" value="UniProtKB-KW"/>
</dbReference>
<evidence type="ECO:0000256" key="1">
    <source>
        <dbReference type="ARBA" id="ARBA00023015"/>
    </source>
</evidence>
<dbReference type="GO" id="GO:0046686">
    <property type="term" value="P:response to cadmium ion"/>
    <property type="evidence" value="ECO:0007669"/>
    <property type="project" value="UniProtKB-KW"/>
</dbReference>
<evidence type="ECO:0000256" key="4">
    <source>
        <dbReference type="ARBA" id="ARBA00043263"/>
    </source>
</evidence>
<keyword evidence="7" id="KW-1185">Reference proteome</keyword>
<dbReference type="CDD" id="cd00090">
    <property type="entry name" value="HTH_ARSR"/>
    <property type="match status" value="1"/>
</dbReference>
<reference evidence="6 7" key="1">
    <citation type="submission" date="2019-08" db="EMBL/GenBank/DDBJ databases">
        <title>In-depth cultivation of the pig gut microbiome towards novel bacterial diversity and tailored functional studies.</title>
        <authorList>
            <person name="Wylensek D."/>
            <person name="Hitch T.C.A."/>
            <person name="Clavel T."/>
        </authorList>
    </citation>
    <scope>NUCLEOTIDE SEQUENCE [LARGE SCALE GENOMIC DNA]</scope>
    <source>
        <strain evidence="6 7">Oil+RF-744-WCA-WT-11</strain>
    </source>
</reference>
<keyword evidence="1" id="KW-0805">Transcription regulation</keyword>
<proteinExistence type="predicted"/>
<evidence type="ECO:0000313" key="7">
    <source>
        <dbReference type="Proteomes" id="UP000481852"/>
    </source>
</evidence>
<dbReference type="InterPro" id="IPR018334">
    <property type="entry name" value="ArsR_HTH"/>
</dbReference>
<dbReference type="PRINTS" id="PR00778">
    <property type="entry name" value="HTHARSR"/>
</dbReference>
<dbReference type="InterPro" id="IPR036390">
    <property type="entry name" value="WH_DNA-bd_sf"/>
</dbReference>
<dbReference type="PROSITE" id="PS50987">
    <property type="entry name" value="HTH_ARSR_2"/>
    <property type="match status" value="1"/>
</dbReference>
<keyword evidence="3" id="KW-0804">Transcription</keyword>
<keyword evidence="2" id="KW-0238">DNA-binding</keyword>
<name>A0A6L5X9B4_9FIRM</name>
<dbReference type="PANTHER" id="PTHR43132">
    <property type="entry name" value="ARSENICAL RESISTANCE OPERON REPRESSOR ARSR-RELATED"/>
    <property type="match status" value="1"/>
</dbReference>
<dbReference type="InterPro" id="IPR036388">
    <property type="entry name" value="WH-like_DNA-bd_sf"/>
</dbReference>
<protein>
    <submittedName>
        <fullName evidence="6">Winged helix-turn-helix transcriptional regulator</fullName>
    </submittedName>
</protein>
<dbReference type="GO" id="GO:0003700">
    <property type="term" value="F:DNA-binding transcription factor activity"/>
    <property type="evidence" value="ECO:0007669"/>
    <property type="project" value="InterPro"/>
</dbReference>
<evidence type="ECO:0000313" key="6">
    <source>
        <dbReference type="EMBL" id="MSS15324.1"/>
    </source>
</evidence>
<organism evidence="6 7">
    <name type="scientific">Porcincola intestinalis</name>
    <dbReference type="NCBI Taxonomy" id="2606632"/>
    <lineage>
        <taxon>Bacteria</taxon>
        <taxon>Bacillati</taxon>
        <taxon>Bacillota</taxon>
        <taxon>Clostridia</taxon>
        <taxon>Lachnospirales</taxon>
        <taxon>Lachnospiraceae</taxon>
        <taxon>Porcincola</taxon>
    </lineage>
</organism>
<dbReference type="Pfam" id="PF01022">
    <property type="entry name" value="HTH_5"/>
    <property type="match status" value="1"/>
</dbReference>
<dbReference type="RefSeq" id="WP_154526048.1">
    <property type="nucleotide sequence ID" value="NZ_JAQYJL010000019.1"/>
</dbReference>
<dbReference type="NCBIfam" id="NF033788">
    <property type="entry name" value="HTH_metalloreg"/>
    <property type="match status" value="1"/>
</dbReference>
<accession>A0A6L5X9B4</accession>
<evidence type="ECO:0000256" key="2">
    <source>
        <dbReference type="ARBA" id="ARBA00023125"/>
    </source>
</evidence>
<dbReference type="InterPro" id="IPR001845">
    <property type="entry name" value="HTH_ArsR_DNA-bd_dom"/>
</dbReference>
<comment type="caution">
    <text evidence="6">The sequence shown here is derived from an EMBL/GenBank/DDBJ whole genome shotgun (WGS) entry which is preliminary data.</text>
</comment>
<feature type="domain" description="HTH arsR-type" evidence="5">
    <location>
        <begin position="27"/>
        <end position="120"/>
    </location>
</feature>
<dbReference type="AlphaFoldDB" id="A0A6L5X9B4"/>
<dbReference type="SUPFAM" id="SSF46785">
    <property type="entry name" value="Winged helix' DNA-binding domain"/>
    <property type="match status" value="1"/>
</dbReference>
<gene>
    <name evidence="6" type="ORF">FYJ35_09800</name>
</gene>
<dbReference type="InterPro" id="IPR011991">
    <property type="entry name" value="ArsR-like_HTH"/>
</dbReference>
<keyword evidence="4" id="KW-0105">Cadmium resistance</keyword>
<sequence>MAECDVDLCEVREVHQEKVSEITAKMPEEDELYDLAELFKVFGDSTRMRILFALFEADICVCDLAQALGMTQSAVSHQLRILRQARLVSSRREGKQVIYFLTDEHVRTIIDKGREHIEED</sequence>
<dbReference type="InterPro" id="IPR051011">
    <property type="entry name" value="Metal_resp_trans_reg"/>
</dbReference>
<evidence type="ECO:0000256" key="3">
    <source>
        <dbReference type="ARBA" id="ARBA00023163"/>
    </source>
</evidence>
<dbReference type="PANTHER" id="PTHR43132:SF6">
    <property type="entry name" value="HTH-TYPE TRANSCRIPTIONAL REPRESSOR CZRA"/>
    <property type="match status" value="1"/>
</dbReference>